<dbReference type="PROSITE" id="PS51257">
    <property type="entry name" value="PROKAR_LIPOPROTEIN"/>
    <property type="match status" value="1"/>
</dbReference>
<accession>A0A6G8AL25</accession>
<keyword evidence="1 2" id="KW-0732">Signal</keyword>
<dbReference type="GO" id="GO:0030975">
    <property type="term" value="F:thiamine binding"/>
    <property type="evidence" value="ECO:0007669"/>
    <property type="project" value="TreeGrafter"/>
</dbReference>
<dbReference type="GO" id="GO:0030288">
    <property type="term" value="C:outer membrane-bounded periplasmic space"/>
    <property type="evidence" value="ECO:0007669"/>
    <property type="project" value="TreeGrafter"/>
</dbReference>
<dbReference type="EMBL" id="CP049886">
    <property type="protein sequence ID" value="QIL45662.1"/>
    <property type="molecule type" value="Genomic_DNA"/>
</dbReference>
<sequence length="343" mass="37596">MKKLSVIGLLFLTSVLVFVGCTSNKEDKEGATENKLVVYSPNSEGLIAATIPGFEEKTGIKVELVQAGTGELFKKIETEKDAPVADVIFGGAYSQYAVSKDLFEKYTSSENGKMVESYRNTTGYYTPYTIDGSVILANKKLTSGKKIKGYSDLLDSDFKGKISSADPANSSSAFAQLTNMLQAMGGYEKPESWKYVEDVFTLIDGKISSSSSNVYKAVADGEMSVALTYEDPSVKLLNDGADVEIIYPEEGVVFLPASAAVIKNANHEKNAQAFIDYLISKDTQDRLGKETTNRPVRSDAETSDNMLDLSKIHAIDEDMDYVINHKDELVKKYNDIFVDIQSK</sequence>
<dbReference type="SUPFAM" id="SSF53850">
    <property type="entry name" value="Periplasmic binding protein-like II"/>
    <property type="match status" value="1"/>
</dbReference>
<dbReference type="Pfam" id="PF13416">
    <property type="entry name" value="SBP_bac_8"/>
    <property type="match status" value="1"/>
</dbReference>
<proteinExistence type="predicted"/>
<dbReference type="Proteomes" id="UP000500890">
    <property type="component" value="Chromosome"/>
</dbReference>
<gene>
    <name evidence="3" type="ORF">G7081_00450</name>
</gene>
<feature type="chain" id="PRO_5038357009" evidence="2">
    <location>
        <begin position="20"/>
        <end position="343"/>
    </location>
</feature>
<dbReference type="KEGG" id="vah:G7081_00450"/>
<dbReference type="PIRSF" id="PIRSF002825">
    <property type="entry name" value="CfbpA"/>
    <property type="match status" value="1"/>
</dbReference>
<reference evidence="3 4" key="1">
    <citation type="submission" date="2020-03" db="EMBL/GenBank/DDBJ databases">
        <title>Vagococcus sp. nov., isolated from beetles.</title>
        <authorList>
            <person name="Hyun D.-W."/>
            <person name="Bae J.-W."/>
        </authorList>
    </citation>
    <scope>NUCLEOTIDE SEQUENCE [LARGE SCALE GENOMIC DNA]</scope>
    <source>
        <strain evidence="3 4">HDW17A</strain>
    </source>
</reference>
<evidence type="ECO:0000313" key="3">
    <source>
        <dbReference type="EMBL" id="QIL45662.1"/>
    </source>
</evidence>
<keyword evidence="4" id="KW-1185">Reference proteome</keyword>
<dbReference type="PANTHER" id="PTHR30006:SF2">
    <property type="entry name" value="ABC TRANSPORTER SUBSTRATE-BINDING PROTEIN"/>
    <property type="match status" value="1"/>
</dbReference>
<dbReference type="PANTHER" id="PTHR30006">
    <property type="entry name" value="THIAMINE-BINDING PERIPLASMIC PROTEIN-RELATED"/>
    <property type="match status" value="1"/>
</dbReference>
<protein>
    <submittedName>
        <fullName evidence="3">Extracellular solute-binding protein</fullName>
    </submittedName>
</protein>
<name>A0A6G8AL25_9ENTE</name>
<dbReference type="RefSeq" id="WP_166006382.1">
    <property type="nucleotide sequence ID" value="NZ_CP049886.1"/>
</dbReference>
<evidence type="ECO:0000256" key="2">
    <source>
        <dbReference type="SAM" id="SignalP"/>
    </source>
</evidence>
<dbReference type="GO" id="GO:0030976">
    <property type="term" value="F:thiamine pyrophosphate binding"/>
    <property type="evidence" value="ECO:0007669"/>
    <property type="project" value="TreeGrafter"/>
</dbReference>
<dbReference type="InterPro" id="IPR026045">
    <property type="entry name" value="Ferric-bd"/>
</dbReference>
<dbReference type="GO" id="GO:0015888">
    <property type="term" value="P:thiamine transport"/>
    <property type="evidence" value="ECO:0007669"/>
    <property type="project" value="TreeGrafter"/>
</dbReference>
<organism evidence="3 4">
    <name type="scientific">Vagococcus coleopterorum</name>
    <dbReference type="NCBI Taxonomy" id="2714946"/>
    <lineage>
        <taxon>Bacteria</taxon>
        <taxon>Bacillati</taxon>
        <taxon>Bacillota</taxon>
        <taxon>Bacilli</taxon>
        <taxon>Lactobacillales</taxon>
        <taxon>Enterococcaceae</taxon>
        <taxon>Vagococcus</taxon>
    </lineage>
</organism>
<dbReference type="AlphaFoldDB" id="A0A6G8AL25"/>
<feature type="signal peptide" evidence="2">
    <location>
        <begin position="1"/>
        <end position="19"/>
    </location>
</feature>
<dbReference type="Gene3D" id="3.40.190.10">
    <property type="entry name" value="Periplasmic binding protein-like II"/>
    <property type="match status" value="2"/>
</dbReference>
<evidence type="ECO:0000256" key="1">
    <source>
        <dbReference type="ARBA" id="ARBA00022729"/>
    </source>
</evidence>
<dbReference type="InterPro" id="IPR006059">
    <property type="entry name" value="SBP"/>
</dbReference>
<evidence type="ECO:0000313" key="4">
    <source>
        <dbReference type="Proteomes" id="UP000500890"/>
    </source>
</evidence>